<evidence type="ECO:0000256" key="2">
    <source>
        <dbReference type="ARBA" id="ARBA00022692"/>
    </source>
</evidence>
<dbReference type="EMBL" id="JRES01000501">
    <property type="protein sequence ID" value="KNC30739.1"/>
    <property type="molecule type" value="Genomic_DNA"/>
</dbReference>
<feature type="domain" description="Major facilitator superfamily (MFS) profile" evidence="6">
    <location>
        <begin position="105"/>
        <end position="519"/>
    </location>
</feature>
<feature type="transmembrane region" description="Helical" evidence="5">
    <location>
        <begin position="378"/>
        <end position="399"/>
    </location>
</feature>
<organism evidence="7 8">
    <name type="scientific">Lucilia cuprina</name>
    <name type="common">Green bottle fly</name>
    <name type="synonym">Australian sheep blowfly</name>
    <dbReference type="NCBI Taxonomy" id="7375"/>
    <lineage>
        <taxon>Eukaryota</taxon>
        <taxon>Metazoa</taxon>
        <taxon>Ecdysozoa</taxon>
        <taxon>Arthropoda</taxon>
        <taxon>Hexapoda</taxon>
        <taxon>Insecta</taxon>
        <taxon>Pterygota</taxon>
        <taxon>Neoptera</taxon>
        <taxon>Endopterygota</taxon>
        <taxon>Diptera</taxon>
        <taxon>Brachycera</taxon>
        <taxon>Muscomorpha</taxon>
        <taxon>Oestroidea</taxon>
        <taxon>Calliphoridae</taxon>
        <taxon>Luciliinae</taxon>
        <taxon>Lucilia</taxon>
    </lineage>
</organism>
<feature type="transmembrane region" description="Helical" evidence="5">
    <location>
        <begin position="228"/>
        <end position="250"/>
    </location>
</feature>
<feature type="transmembrane region" description="Helical" evidence="5">
    <location>
        <begin position="256"/>
        <end position="275"/>
    </location>
</feature>
<feature type="transmembrane region" description="Helical" evidence="5">
    <location>
        <begin position="406"/>
        <end position="425"/>
    </location>
</feature>
<dbReference type="PROSITE" id="PS50850">
    <property type="entry name" value="MFS"/>
    <property type="match status" value="2"/>
</dbReference>
<feature type="transmembrane region" description="Helical" evidence="5">
    <location>
        <begin position="817"/>
        <end position="836"/>
    </location>
</feature>
<evidence type="ECO:0000259" key="6">
    <source>
        <dbReference type="PROSITE" id="PS50850"/>
    </source>
</evidence>
<feature type="transmembrane region" description="Helical" evidence="5">
    <location>
        <begin position="732"/>
        <end position="751"/>
    </location>
</feature>
<evidence type="ECO:0000313" key="8">
    <source>
        <dbReference type="Proteomes" id="UP000037069"/>
    </source>
</evidence>
<feature type="transmembrane region" description="Helical" evidence="5">
    <location>
        <begin position="757"/>
        <end position="777"/>
    </location>
</feature>
<dbReference type="Pfam" id="PF00083">
    <property type="entry name" value="Sugar_tr"/>
    <property type="match status" value="2"/>
</dbReference>
<feature type="transmembrane region" description="Helical" evidence="5">
    <location>
        <begin position="789"/>
        <end position="811"/>
    </location>
</feature>
<feature type="transmembrane region" description="Helical" evidence="5">
    <location>
        <begin position="912"/>
        <end position="929"/>
    </location>
</feature>
<feature type="domain" description="Major facilitator superfamily (MFS) profile" evidence="6">
    <location>
        <begin position="650"/>
        <end position="1082"/>
    </location>
</feature>
<dbReference type="STRING" id="7375.A0A0L0CGW3"/>
<feature type="transmembrane region" description="Helical" evidence="5">
    <location>
        <begin position="941"/>
        <end position="962"/>
    </location>
</feature>
<dbReference type="OrthoDB" id="3936150at2759"/>
<dbReference type="InterPro" id="IPR020846">
    <property type="entry name" value="MFS_dom"/>
</dbReference>
<feature type="transmembrane region" description="Helical" evidence="5">
    <location>
        <begin position="700"/>
        <end position="720"/>
    </location>
</feature>
<dbReference type="Gene3D" id="1.20.1250.20">
    <property type="entry name" value="MFS general substrate transporter like domains"/>
    <property type="match status" value="2"/>
</dbReference>
<dbReference type="Proteomes" id="UP000037069">
    <property type="component" value="Unassembled WGS sequence"/>
</dbReference>
<feature type="transmembrane region" description="Helical" evidence="5">
    <location>
        <begin position="969"/>
        <end position="988"/>
    </location>
</feature>
<dbReference type="InterPro" id="IPR036259">
    <property type="entry name" value="MFS_trans_sf"/>
</dbReference>
<evidence type="ECO:0000313" key="7">
    <source>
        <dbReference type="EMBL" id="KNC30739.1"/>
    </source>
</evidence>
<feature type="transmembrane region" description="Helical" evidence="5">
    <location>
        <begin position="196"/>
        <end position="216"/>
    </location>
</feature>
<feature type="transmembrane region" description="Helical" evidence="5">
    <location>
        <begin position="139"/>
        <end position="159"/>
    </location>
</feature>
<feature type="transmembrane region" description="Helical" evidence="5">
    <location>
        <begin position="582"/>
        <end position="605"/>
    </location>
</feature>
<dbReference type="SUPFAM" id="SSF103473">
    <property type="entry name" value="MFS general substrate transporter"/>
    <property type="match status" value="2"/>
</dbReference>
<gene>
    <name evidence="7" type="ORF">FF38_11706</name>
</gene>
<reference evidence="7 8" key="1">
    <citation type="journal article" date="2015" name="Nat. Commun.">
        <title>Lucilia cuprina genome unlocks parasitic fly biology to underpin future interventions.</title>
        <authorList>
            <person name="Anstead C.A."/>
            <person name="Korhonen P.K."/>
            <person name="Young N.D."/>
            <person name="Hall R.S."/>
            <person name="Jex A.R."/>
            <person name="Murali S.C."/>
            <person name="Hughes D.S."/>
            <person name="Lee S.F."/>
            <person name="Perry T."/>
            <person name="Stroehlein A.J."/>
            <person name="Ansell B.R."/>
            <person name="Breugelmans B."/>
            <person name="Hofmann A."/>
            <person name="Qu J."/>
            <person name="Dugan S."/>
            <person name="Lee S.L."/>
            <person name="Chao H."/>
            <person name="Dinh H."/>
            <person name="Han Y."/>
            <person name="Doddapaneni H.V."/>
            <person name="Worley K.C."/>
            <person name="Muzny D.M."/>
            <person name="Ioannidis P."/>
            <person name="Waterhouse R.M."/>
            <person name="Zdobnov E.M."/>
            <person name="James P.J."/>
            <person name="Bagnall N.H."/>
            <person name="Kotze A.C."/>
            <person name="Gibbs R.A."/>
            <person name="Richards S."/>
            <person name="Batterham P."/>
            <person name="Gasser R.B."/>
        </authorList>
    </citation>
    <scope>NUCLEOTIDE SEQUENCE [LARGE SCALE GENOMIC DNA]</scope>
    <source>
        <strain evidence="7 8">LS</strain>
        <tissue evidence="7">Full body</tissue>
    </source>
</reference>
<evidence type="ECO:0000256" key="4">
    <source>
        <dbReference type="ARBA" id="ARBA00023136"/>
    </source>
</evidence>
<comment type="caution">
    <text evidence="7">The sequence shown here is derived from an EMBL/GenBank/DDBJ whole genome shotgun (WGS) entry which is preliminary data.</text>
</comment>
<feature type="transmembrane region" description="Helical" evidence="5">
    <location>
        <begin position="1054"/>
        <end position="1077"/>
    </location>
</feature>
<comment type="subcellular location">
    <subcellularLocation>
        <location evidence="1">Membrane</location>
        <topology evidence="1">Multi-pass membrane protein</topology>
    </subcellularLocation>
</comment>
<feature type="transmembrane region" description="Helical" evidence="5">
    <location>
        <begin position="466"/>
        <end position="489"/>
    </location>
</feature>
<dbReference type="GO" id="GO:0022857">
    <property type="term" value="F:transmembrane transporter activity"/>
    <property type="evidence" value="ECO:0007669"/>
    <property type="project" value="InterPro"/>
</dbReference>
<feature type="transmembrane region" description="Helical" evidence="5">
    <location>
        <begin position="20"/>
        <end position="43"/>
    </location>
</feature>
<feature type="transmembrane region" description="Helical" evidence="5">
    <location>
        <begin position="171"/>
        <end position="190"/>
    </location>
</feature>
<dbReference type="InterPro" id="IPR005828">
    <property type="entry name" value="MFS_sugar_transport-like"/>
</dbReference>
<name>A0A0L0CGW3_LUCCU</name>
<keyword evidence="4 5" id="KW-0472">Membrane</keyword>
<dbReference type="AlphaFoldDB" id="A0A0L0CGW3"/>
<dbReference type="FunFam" id="1.20.1250.20:FF:000023">
    <property type="entry name" value="Solute carrier family 22 member 6"/>
    <property type="match status" value="2"/>
</dbReference>
<sequence>MGYDDVIAHLGDFGKYQKIIYFLICLTSITCAFHKLAGVFLLAKPDFRCVLPFENSTNQNKLEYDLPENVWKLAYPKDLLGVNYQTCSYYNVEYTSEYLNSSEPIATTETVECSQYVYDTTKYLNSAVTEWDMVCGRSFLAATSDAMFMLGVLVGSMVFGQMSDKYGRKPIFFASLVIQVVFGVLAGVAPEYITYTASRFVVGATTSGVFLVAYVIAMEMVGPSKRLFAGIFVMMFFSAGFMLTALFAYFIHDWRWLQIALTLPGLLFMCYYWIIPESARWLLSKNRKEAAIANIQKAARFNKVTIPMDVLNQLLDDNTEEKKPETEESEVKQPSVLDLLRYPNLRKKTLLIFFDWFVNSGTYYGLSWNTNNLGGNVLLNFVISGAVEIPAYIFLLCTLNKWGRRSILCGCMLAAGTSLLLTIIVPGNMNWLIITFAMIGKLAITASYGTIYIFSAEQFPTVVRNVGLGASSMVARIGGILAPFFNMLADIWKPLPLIIFGAMAFVGGLLSLLLPETHDKPTLETIADGEEFGKGNKSEDCVLENGKELKMCFGKKDKDHVTMGYDDVITYLGDFGRYQKQIYFLLCLPAISCALHKLAGVFLLARPDFRCVLPFENDTSSTTYQSFPSDRWNLTYPFDDVTNKWQTCEYYDVPYTEEYLNGSVVEVANGTKQCEHFVYDQSLYINSAVTEWNLVCGRSLLSATSDSIFMFGVLLGSIVFGQLSDKYGRKPTFFAALVIQVVFGVLAGVAPEYFTYTISRMIVGATTSGTFLVAYVIAMEMVGPSYRLFAGVACQLFFSTGFMLTAVFAYFIREWRWLQIALTLPGLLFMCYHWIIPESARWLLLKGRKEEAIIVIEKAAKVNNVNIPQEVYDNLIDEATEKKKEENSNKNSNEKSPSIFDLLRYPNLRRKTLIIFFDWFVNSGVYYGLSWNTNNLGGNVFLNFLVSGAVEVPAYSFLLLTLNRWGRRTILCGCMIAAGVSLLLTILVAEDMNWLIITFAMIGKFAITAAYGTIYIFSAEQFPTVVRNVGIGASSMVARIGGILAPYLNLLGQIWKPLPLIICGALAFVGGLLSLLLPETRHRPMPETIADGENFGKKQKHNDLNEAGEELASMLPTQNGKK</sequence>
<keyword evidence="2 5" id="KW-0812">Transmembrane</keyword>
<accession>A0A0L0CGW3</accession>
<evidence type="ECO:0000256" key="1">
    <source>
        <dbReference type="ARBA" id="ARBA00004141"/>
    </source>
</evidence>
<protein>
    <submittedName>
        <fullName evidence="7">Organic cation transporter protein</fullName>
    </submittedName>
</protein>
<feature type="non-terminal residue" evidence="7">
    <location>
        <position position="1122"/>
    </location>
</feature>
<dbReference type="GO" id="GO:0016020">
    <property type="term" value="C:membrane"/>
    <property type="evidence" value="ECO:0007669"/>
    <property type="project" value="UniProtKB-SubCell"/>
</dbReference>
<dbReference type="PANTHER" id="PTHR24064">
    <property type="entry name" value="SOLUTE CARRIER FAMILY 22 MEMBER"/>
    <property type="match status" value="1"/>
</dbReference>
<proteinExistence type="predicted"/>
<dbReference type="CDD" id="cd17317">
    <property type="entry name" value="MFS_SLC22"/>
    <property type="match status" value="2"/>
</dbReference>
<feature type="transmembrane region" description="Helical" evidence="5">
    <location>
        <begin position="994"/>
        <end position="1017"/>
    </location>
</feature>
<keyword evidence="3 5" id="KW-1133">Transmembrane helix</keyword>
<feature type="transmembrane region" description="Helical" evidence="5">
    <location>
        <begin position="495"/>
        <end position="514"/>
    </location>
</feature>
<evidence type="ECO:0000256" key="3">
    <source>
        <dbReference type="ARBA" id="ARBA00022989"/>
    </source>
</evidence>
<dbReference type="OMA" id="KPDFRCV"/>
<keyword evidence="8" id="KW-1185">Reference proteome</keyword>
<feature type="transmembrane region" description="Helical" evidence="5">
    <location>
        <begin position="1029"/>
        <end position="1048"/>
    </location>
</feature>
<evidence type="ECO:0000256" key="5">
    <source>
        <dbReference type="SAM" id="Phobius"/>
    </source>
</evidence>
<feature type="transmembrane region" description="Helical" evidence="5">
    <location>
        <begin position="431"/>
        <end position="454"/>
    </location>
</feature>